<dbReference type="EMBL" id="BPLR01007394">
    <property type="protein sequence ID" value="GIY16611.1"/>
    <property type="molecule type" value="Genomic_DNA"/>
</dbReference>
<sequence>MKSHAVPSRLPPVMSRSGEVTLKSLYAIGNEFKEEIEIKLSGNYLKGYALEEELCLLLLSLKTRKLIFPRYAEIWWAYQSCNYWSSKFNQRCRL</sequence>
<evidence type="ECO:0000313" key="2">
    <source>
        <dbReference type="Proteomes" id="UP001054945"/>
    </source>
</evidence>
<evidence type="ECO:0000313" key="1">
    <source>
        <dbReference type="EMBL" id="GIY16611.1"/>
    </source>
</evidence>
<dbReference type="AlphaFoldDB" id="A0AAV4R7I7"/>
<reference evidence="1 2" key="1">
    <citation type="submission" date="2021-06" db="EMBL/GenBank/DDBJ databases">
        <title>Caerostris extrusa draft genome.</title>
        <authorList>
            <person name="Kono N."/>
            <person name="Arakawa K."/>
        </authorList>
    </citation>
    <scope>NUCLEOTIDE SEQUENCE [LARGE SCALE GENOMIC DNA]</scope>
</reference>
<organism evidence="1 2">
    <name type="scientific">Caerostris extrusa</name>
    <name type="common">Bark spider</name>
    <name type="synonym">Caerostris bankana</name>
    <dbReference type="NCBI Taxonomy" id="172846"/>
    <lineage>
        <taxon>Eukaryota</taxon>
        <taxon>Metazoa</taxon>
        <taxon>Ecdysozoa</taxon>
        <taxon>Arthropoda</taxon>
        <taxon>Chelicerata</taxon>
        <taxon>Arachnida</taxon>
        <taxon>Araneae</taxon>
        <taxon>Araneomorphae</taxon>
        <taxon>Entelegynae</taxon>
        <taxon>Araneoidea</taxon>
        <taxon>Araneidae</taxon>
        <taxon>Caerostris</taxon>
    </lineage>
</organism>
<comment type="caution">
    <text evidence="1">The sequence shown here is derived from an EMBL/GenBank/DDBJ whole genome shotgun (WGS) entry which is preliminary data.</text>
</comment>
<dbReference type="Proteomes" id="UP001054945">
    <property type="component" value="Unassembled WGS sequence"/>
</dbReference>
<name>A0AAV4R7I7_CAEEX</name>
<proteinExistence type="predicted"/>
<gene>
    <name evidence="1" type="ORF">CEXT_309371</name>
</gene>
<accession>A0AAV4R7I7</accession>
<keyword evidence="2" id="KW-1185">Reference proteome</keyword>
<protein>
    <submittedName>
        <fullName evidence="1">Uncharacterized protein</fullName>
    </submittedName>
</protein>